<accession>A0A1I0TWB1</accession>
<proteinExistence type="inferred from homology"/>
<organism evidence="5 6">
    <name type="scientific">Rhodococcoides kroppenstedtii</name>
    <dbReference type="NCBI Taxonomy" id="293050"/>
    <lineage>
        <taxon>Bacteria</taxon>
        <taxon>Bacillati</taxon>
        <taxon>Actinomycetota</taxon>
        <taxon>Actinomycetes</taxon>
        <taxon>Mycobacteriales</taxon>
        <taxon>Nocardiaceae</taxon>
        <taxon>Rhodococcoides</taxon>
    </lineage>
</organism>
<feature type="domain" description="RsbT co-antagonist protein RsbRD N-terminal" evidence="3">
    <location>
        <begin position="68"/>
        <end position="206"/>
    </location>
</feature>
<dbReference type="PANTHER" id="PTHR33744:SF1">
    <property type="entry name" value="DNA-BINDING TRANSCRIPTIONAL ACTIVATOR ADER"/>
    <property type="match status" value="1"/>
</dbReference>
<protein>
    <submittedName>
        <fullName evidence="5">PucR C-terminal helix-turn-helix domain-containing protein</fullName>
    </submittedName>
</protein>
<feature type="domain" description="PucR C-terminal helix-turn-helix" evidence="2">
    <location>
        <begin position="381"/>
        <end position="437"/>
    </location>
</feature>
<dbReference type="Gene3D" id="1.10.10.2840">
    <property type="entry name" value="PucR C-terminal helix-turn-helix domain"/>
    <property type="match status" value="1"/>
</dbReference>
<name>A0A1I0TWB1_9NOCA</name>
<reference evidence="5 6" key="1">
    <citation type="submission" date="2016-10" db="EMBL/GenBank/DDBJ databases">
        <authorList>
            <person name="de Groot N.N."/>
        </authorList>
    </citation>
    <scope>NUCLEOTIDE SEQUENCE [LARGE SCALE GENOMIC DNA]</scope>
    <source>
        <strain evidence="5 6">DSM 44908</strain>
    </source>
</reference>
<evidence type="ECO:0000313" key="6">
    <source>
        <dbReference type="Proteomes" id="UP000182054"/>
    </source>
</evidence>
<dbReference type="Pfam" id="PF13556">
    <property type="entry name" value="HTH_30"/>
    <property type="match status" value="1"/>
</dbReference>
<evidence type="ECO:0000256" key="1">
    <source>
        <dbReference type="ARBA" id="ARBA00006754"/>
    </source>
</evidence>
<sequence length="454" mass="48112">MGPGALFSVISPRSPGAVRKALLMGSPPHGRGDVGRARARATGVLARLSPDERDAVRRAWATLLPESDALADSITLALFEQDPEYMAAGSDIPSIVRSSTREHIRLGLRRLSGMPDSPEATTDVWRRTGRERARQGIPMELVLKAYTLGSRTLWEELAAAVAEKPSLLEARLLLVAGQRLWQALDTQNTILVDAYRRETARMQQRDLSKILSVLDGLRDGRGADPQFAADARATLGLGTSQAIACAVGAVSDLGEPPLSAPEDTVDHVTTSSYWHVRDGVQFGLLGLGPGGTSAVADAVAPRATGPVGIASSADGLASFASAYRTAARAAATVATGDRLAVVATDRLPAIVVSADDEIGDLIEKHAFGDLVHQPAATRDTLLRTLAHVLVADGSPTNAAKLLYCHRNTVIYRMRQVEDLTGRSTADPDDRLILTLALVRSGHWSDAVGAADSRA</sequence>
<evidence type="ECO:0000259" key="4">
    <source>
        <dbReference type="Pfam" id="PF17853"/>
    </source>
</evidence>
<evidence type="ECO:0000259" key="3">
    <source>
        <dbReference type="Pfam" id="PF14361"/>
    </source>
</evidence>
<dbReference type="Pfam" id="PF17853">
    <property type="entry name" value="GGDEF_2"/>
    <property type="match status" value="1"/>
</dbReference>
<comment type="similarity">
    <text evidence="1">Belongs to the CdaR family.</text>
</comment>
<dbReference type="InterPro" id="IPR042070">
    <property type="entry name" value="PucR_C-HTH_sf"/>
</dbReference>
<dbReference type="InterPro" id="IPR025736">
    <property type="entry name" value="PucR_C-HTH_dom"/>
</dbReference>
<dbReference type="Pfam" id="PF14361">
    <property type="entry name" value="RsbRD_N"/>
    <property type="match status" value="1"/>
</dbReference>
<dbReference type="PANTHER" id="PTHR33744">
    <property type="entry name" value="CARBOHYDRATE DIACID REGULATOR"/>
    <property type="match status" value="1"/>
</dbReference>
<dbReference type="EMBL" id="FOJN01000010">
    <property type="protein sequence ID" value="SFA55940.1"/>
    <property type="molecule type" value="Genomic_DNA"/>
</dbReference>
<gene>
    <name evidence="5" type="ORF">SAMN05444374_11044</name>
</gene>
<feature type="domain" description="CdaR GGDEF-like" evidence="4">
    <location>
        <begin position="220"/>
        <end position="331"/>
    </location>
</feature>
<dbReference type="AlphaFoldDB" id="A0A1I0TWB1"/>
<dbReference type="InterPro" id="IPR041522">
    <property type="entry name" value="CdaR_GGDEF"/>
</dbReference>
<dbReference type="InterPro" id="IPR025751">
    <property type="entry name" value="RsbRD_N_dom"/>
</dbReference>
<dbReference type="InterPro" id="IPR051448">
    <property type="entry name" value="CdaR-like_regulators"/>
</dbReference>
<evidence type="ECO:0000313" key="5">
    <source>
        <dbReference type="EMBL" id="SFA55940.1"/>
    </source>
</evidence>
<evidence type="ECO:0000259" key="2">
    <source>
        <dbReference type="Pfam" id="PF13556"/>
    </source>
</evidence>
<dbReference type="Proteomes" id="UP000182054">
    <property type="component" value="Unassembled WGS sequence"/>
</dbReference>